<dbReference type="EMBL" id="JACIFD010000009">
    <property type="protein sequence ID" value="MBB4071722.1"/>
    <property type="molecule type" value="Genomic_DNA"/>
</dbReference>
<sequence length="67" mass="7227">MNVKNKPRQGNTSEAKTTSIISRPYGESHPLGNCERHTTIDQLIKDSGGQLMRASDLKLGNSSNGGE</sequence>
<name>A0A840DJQ9_9MICO</name>
<evidence type="ECO:0000256" key="1">
    <source>
        <dbReference type="SAM" id="MobiDB-lite"/>
    </source>
</evidence>
<dbReference type="AlphaFoldDB" id="A0A840DJQ9"/>
<accession>A0A840DJQ9</accession>
<proteinExistence type="predicted"/>
<protein>
    <submittedName>
        <fullName evidence="2">Uncharacterized protein</fullName>
    </submittedName>
</protein>
<comment type="caution">
    <text evidence="2">The sequence shown here is derived from an EMBL/GenBank/DDBJ whole genome shotgun (WGS) entry which is preliminary data.</text>
</comment>
<feature type="region of interest" description="Disordered" evidence="1">
    <location>
        <begin position="1"/>
        <end position="34"/>
    </location>
</feature>
<feature type="compositionally biased region" description="Polar residues" evidence="1">
    <location>
        <begin position="8"/>
        <end position="21"/>
    </location>
</feature>
<organism evidence="2 3">
    <name type="scientific">Canibacter oris</name>
    <dbReference type="NCBI Taxonomy" id="1365628"/>
    <lineage>
        <taxon>Bacteria</taxon>
        <taxon>Bacillati</taxon>
        <taxon>Actinomycetota</taxon>
        <taxon>Actinomycetes</taxon>
        <taxon>Micrococcales</taxon>
        <taxon>Microbacteriaceae</taxon>
        <taxon>Canibacter</taxon>
    </lineage>
</organism>
<keyword evidence="3" id="KW-1185">Reference proteome</keyword>
<reference evidence="2" key="1">
    <citation type="submission" date="2020-08" db="EMBL/GenBank/DDBJ databases">
        <title>Sequencing the genomes of 1000 actinobacteria strains.</title>
        <authorList>
            <person name="Klenk H.-P."/>
        </authorList>
    </citation>
    <scope>NUCLEOTIDE SEQUENCE [LARGE SCALE GENOMIC DNA]</scope>
    <source>
        <strain evidence="2">DSM 27064</strain>
    </source>
</reference>
<dbReference type="Proteomes" id="UP000571183">
    <property type="component" value="Unassembled WGS sequence"/>
</dbReference>
<gene>
    <name evidence="2" type="ORF">F5897_001036</name>
</gene>
<evidence type="ECO:0000313" key="2">
    <source>
        <dbReference type="EMBL" id="MBB4071722.1"/>
    </source>
</evidence>
<evidence type="ECO:0000313" key="3">
    <source>
        <dbReference type="Proteomes" id="UP000571183"/>
    </source>
</evidence>